<evidence type="ECO:0000259" key="4">
    <source>
        <dbReference type="PROSITE" id="PS50067"/>
    </source>
</evidence>
<dbReference type="GO" id="GO:0005524">
    <property type="term" value="F:ATP binding"/>
    <property type="evidence" value="ECO:0007669"/>
    <property type="project" value="InterPro"/>
</dbReference>
<gene>
    <name evidence="5" type="ORF">KIPB_015110</name>
</gene>
<accession>A0A9K3DD51</accession>
<dbReference type="PANTHER" id="PTHR47968">
    <property type="entry name" value="CENTROMERE PROTEIN E"/>
    <property type="match status" value="1"/>
</dbReference>
<name>A0A9K3DD51_9EUKA</name>
<comment type="caution">
    <text evidence="3">Lacks conserved residue(s) required for the propagation of feature annotation.</text>
</comment>
<keyword evidence="2" id="KW-0505">Motor protein</keyword>
<dbReference type="GO" id="GO:0007018">
    <property type="term" value="P:microtubule-based movement"/>
    <property type="evidence" value="ECO:0007669"/>
    <property type="project" value="InterPro"/>
</dbReference>
<comment type="caution">
    <text evidence="5">The sequence shown here is derived from an EMBL/GenBank/DDBJ whole genome shotgun (WGS) entry which is preliminary data.</text>
</comment>
<keyword evidence="6" id="KW-1185">Reference proteome</keyword>
<comment type="similarity">
    <text evidence="3">Belongs to the TRAFAC class myosin-kinesin ATPase superfamily. Kinesin family.</text>
</comment>
<dbReference type="PRINTS" id="PR00380">
    <property type="entry name" value="KINESINHEAVY"/>
</dbReference>
<evidence type="ECO:0000256" key="3">
    <source>
        <dbReference type="PROSITE-ProRule" id="PRU00283"/>
    </source>
</evidence>
<reference evidence="5 6" key="1">
    <citation type="journal article" date="2018" name="PLoS ONE">
        <title>The draft genome of Kipferlia bialata reveals reductive genome evolution in fornicate parasites.</title>
        <authorList>
            <person name="Tanifuji G."/>
            <person name="Takabayashi S."/>
            <person name="Kume K."/>
            <person name="Takagi M."/>
            <person name="Nakayama T."/>
            <person name="Kamikawa R."/>
            <person name="Inagaki Y."/>
            <person name="Hashimoto T."/>
        </authorList>
    </citation>
    <scope>NUCLEOTIDE SEQUENCE [LARGE SCALE GENOMIC DNA]</scope>
    <source>
        <strain evidence="5">NY0173</strain>
    </source>
</reference>
<feature type="domain" description="Kinesin motor" evidence="4">
    <location>
        <begin position="1"/>
        <end position="96"/>
    </location>
</feature>
<dbReference type="EMBL" id="BDIP01008236">
    <property type="protein sequence ID" value="GIQ91733.1"/>
    <property type="molecule type" value="Genomic_DNA"/>
</dbReference>
<dbReference type="Pfam" id="PF00225">
    <property type="entry name" value="Kinesin"/>
    <property type="match status" value="1"/>
</dbReference>
<dbReference type="PANTHER" id="PTHR47968:SF75">
    <property type="entry name" value="CENTROMERE-ASSOCIATED PROTEIN E"/>
    <property type="match status" value="1"/>
</dbReference>
<evidence type="ECO:0000313" key="6">
    <source>
        <dbReference type="Proteomes" id="UP000265618"/>
    </source>
</evidence>
<proteinExistence type="inferred from homology"/>
<dbReference type="InterPro" id="IPR036961">
    <property type="entry name" value="Kinesin_motor_dom_sf"/>
</dbReference>
<dbReference type="SUPFAM" id="SSF52540">
    <property type="entry name" value="P-loop containing nucleoside triphosphate hydrolases"/>
    <property type="match status" value="1"/>
</dbReference>
<dbReference type="GO" id="GO:0003777">
    <property type="term" value="F:microtubule motor activity"/>
    <property type="evidence" value="ECO:0007669"/>
    <property type="project" value="InterPro"/>
</dbReference>
<feature type="non-terminal residue" evidence="5">
    <location>
        <position position="1"/>
    </location>
</feature>
<dbReference type="InterPro" id="IPR027640">
    <property type="entry name" value="Kinesin-like_fam"/>
</dbReference>
<keyword evidence="1" id="KW-0175">Coiled coil</keyword>
<dbReference type="Gene3D" id="3.40.850.10">
    <property type="entry name" value="Kinesin motor domain"/>
    <property type="match status" value="1"/>
</dbReference>
<dbReference type="PROSITE" id="PS50067">
    <property type="entry name" value="KINESIN_MOTOR_2"/>
    <property type="match status" value="1"/>
</dbReference>
<evidence type="ECO:0000313" key="5">
    <source>
        <dbReference type="EMBL" id="GIQ91733.1"/>
    </source>
</evidence>
<dbReference type="Proteomes" id="UP000265618">
    <property type="component" value="Unassembled WGS sequence"/>
</dbReference>
<dbReference type="GO" id="GO:0008017">
    <property type="term" value="F:microtubule binding"/>
    <property type="evidence" value="ECO:0007669"/>
    <property type="project" value="InterPro"/>
</dbReference>
<dbReference type="InterPro" id="IPR027417">
    <property type="entry name" value="P-loop_NTPase"/>
</dbReference>
<organism evidence="5 6">
    <name type="scientific">Kipferlia bialata</name>
    <dbReference type="NCBI Taxonomy" id="797122"/>
    <lineage>
        <taxon>Eukaryota</taxon>
        <taxon>Metamonada</taxon>
        <taxon>Carpediemonas-like organisms</taxon>
        <taxon>Kipferlia</taxon>
    </lineage>
</organism>
<sequence>RQSIGHGVHVSGALEEVVQCPEDVMKAIKRGEQRRQVGSTNMNARSSRSHCVLRVFIESTSSSLENVTNRRCSIADMGISCKSSLLTLVDLAGIDM</sequence>
<dbReference type="InterPro" id="IPR001752">
    <property type="entry name" value="Kinesin_motor_dom"/>
</dbReference>
<dbReference type="AlphaFoldDB" id="A0A9K3DD51"/>
<dbReference type="OrthoDB" id="3176171at2759"/>
<evidence type="ECO:0000256" key="2">
    <source>
        <dbReference type="ARBA" id="ARBA00023175"/>
    </source>
</evidence>
<protein>
    <submittedName>
        <fullName evidence="5">Kinesin-like protein</fullName>
    </submittedName>
</protein>
<evidence type="ECO:0000256" key="1">
    <source>
        <dbReference type="ARBA" id="ARBA00023054"/>
    </source>
</evidence>